<evidence type="ECO:0000313" key="3">
    <source>
        <dbReference type="Proteomes" id="UP000288246"/>
    </source>
</evidence>
<protein>
    <submittedName>
        <fullName evidence="2">Uncharacterized protein</fullName>
    </submittedName>
</protein>
<reference evidence="2 3" key="1">
    <citation type="submission" date="2018-11" db="EMBL/GenBank/DDBJ databases">
        <title>Draft genome sequence of Cellulomonas takizawaensis strain TKZ-21.</title>
        <authorList>
            <person name="Yamamura H."/>
            <person name="Hayashi T."/>
            <person name="Hamada M."/>
            <person name="Serisawa Y."/>
            <person name="Matsuyama K."/>
            <person name="Nakagawa Y."/>
            <person name="Otoguro M."/>
            <person name="Yanagida F."/>
            <person name="Hayakawa M."/>
        </authorList>
    </citation>
    <scope>NUCLEOTIDE SEQUENCE [LARGE SCALE GENOMIC DNA]</scope>
    <source>
        <strain evidence="2 3">TKZ-21</strain>
    </source>
</reference>
<accession>A0A401UW59</accession>
<feature type="region of interest" description="Disordered" evidence="1">
    <location>
        <begin position="1"/>
        <end position="32"/>
    </location>
</feature>
<gene>
    <name evidence="2" type="ORF">CTKZ_04870</name>
</gene>
<dbReference type="RefSeq" id="WP_200829623.1">
    <property type="nucleotide sequence ID" value="NZ_BHYL01000039.1"/>
</dbReference>
<comment type="caution">
    <text evidence="2">The sequence shown here is derived from an EMBL/GenBank/DDBJ whole genome shotgun (WGS) entry which is preliminary data.</text>
</comment>
<proteinExistence type="predicted"/>
<evidence type="ECO:0000256" key="1">
    <source>
        <dbReference type="SAM" id="MobiDB-lite"/>
    </source>
</evidence>
<dbReference type="Proteomes" id="UP000288246">
    <property type="component" value="Unassembled WGS sequence"/>
</dbReference>
<dbReference type="Pfam" id="PF20181">
    <property type="entry name" value="DUF6544"/>
    <property type="match status" value="1"/>
</dbReference>
<dbReference type="InterPro" id="IPR046674">
    <property type="entry name" value="DUF6544"/>
</dbReference>
<evidence type="ECO:0000313" key="2">
    <source>
        <dbReference type="EMBL" id="GCD18925.1"/>
    </source>
</evidence>
<dbReference type="EMBL" id="BHYL01000039">
    <property type="protein sequence ID" value="GCD18925.1"/>
    <property type="molecule type" value="Genomic_DNA"/>
</dbReference>
<dbReference type="AlphaFoldDB" id="A0A401UW59"/>
<sequence>MSRHTPTARARLDDVPGPRLGEPLPRFTSAGTAGLPEATRRWLRHAIAEGTPLHRSAALTMHGEIRIGSWRPFTARQLIVPGSAFVWQARTAILGLPVRGFDRYVDGVGEMRWRLAGVVPVLSAQGDDVTRSAAGRLAGEGVLVPTAFGVATWTADRDPDAFVGRWLIDGDEHGVRLEVGPDGRLRRVTMDRWGDPDGRGHALHHFGVTVDAEATFHGVTMPGRFRASWWAGSEPEEEGEFFRATITDASFS</sequence>
<keyword evidence="3" id="KW-1185">Reference proteome</keyword>
<organism evidence="2 3">
    <name type="scientific">Cellulomonas algicola</name>
    <dbReference type="NCBI Taxonomy" id="2071633"/>
    <lineage>
        <taxon>Bacteria</taxon>
        <taxon>Bacillati</taxon>
        <taxon>Actinomycetota</taxon>
        <taxon>Actinomycetes</taxon>
        <taxon>Micrococcales</taxon>
        <taxon>Cellulomonadaceae</taxon>
        <taxon>Cellulomonas</taxon>
    </lineage>
</organism>
<name>A0A401UW59_9CELL</name>